<dbReference type="RefSeq" id="WP_048465620.1">
    <property type="nucleotide sequence ID" value="NZ_JBNTQU010000008.1"/>
</dbReference>
<dbReference type="PATRIC" id="fig|270351.6.peg.1827"/>
<sequence length="111" mass="12514">MVNPGGRDEAGAVRTVFVRQDDDPEEVLKVSIVRPGFGVVKRLRIEVHAAGRKKQSGLLRPIERGIRKLAVREAEIATTYLARHDASNRRKTNGWVKDLPRNISRSMRSDD</sequence>
<name>A0A0J6SAZ0_9HYPH</name>
<evidence type="ECO:0000313" key="3">
    <source>
        <dbReference type="Proteomes" id="UP000035929"/>
    </source>
</evidence>
<comment type="caution">
    <text evidence="2">The sequence shown here is derived from an EMBL/GenBank/DDBJ whole genome shotgun (WGS) entry which is preliminary data.</text>
</comment>
<dbReference type="Proteomes" id="UP000035929">
    <property type="component" value="Unassembled WGS sequence"/>
</dbReference>
<evidence type="ECO:0000313" key="2">
    <source>
        <dbReference type="EMBL" id="KMO30912.1"/>
    </source>
</evidence>
<accession>A0A0J6SAZ0</accession>
<dbReference type="Pfam" id="PF19831">
    <property type="entry name" value="DUF6312"/>
    <property type="match status" value="1"/>
</dbReference>
<feature type="region of interest" description="Disordered" evidence="1">
    <location>
        <begin position="89"/>
        <end position="111"/>
    </location>
</feature>
<reference evidence="2 3" key="1">
    <citation type="submission" date="2015-03" db="EMBL/GenBank/DDBJ databases">
        <title>Genome sequencing of Methylobacterium aquaticum DSM16371 type strain.</title>
        <authorList>
            <person name="Chaudhry V."/>
            <person name="Patil P.B."/>
        </authorList>
    </citation>
    <scope>NUCLEOTIDE SEQUENCE [LARGE SCALE GENOMIC DNA]</scope>
    <source>
        <strain evidence="2 3">DSM 16371</strain>
    </source>
</reference>
<gene>
    <name evidence="2" type="ORF">VP06_20510</name>
</gene>
<proteinExistence type="predicted"/>
<protein>
    <submittedName>
        <fullName evidence="2">Uncharacterized protein</fullName>
    </submittedName>
</protein>
<evidence type="ECO:0000256" key="1">
    <source>
        <dbReference type="SAM" id="MobiDB-lite"/>
    </source>
</evidence>
<organism evidence="2 3">
    <name type="scientific">Methylobacterium aquaticum</name>
    <dbReference type="NCBI Taxonomy" id="270351"/>
    <lineage>
        <taxon>Bacteria</taxon>
        <taxon>Pseudomonadati</taxon>
        <taxon>Pseudomonadota</taxon>
        <taxon>Alphaproteobacteria</taxon>
        <taxon>Hyphomicrobiales</taxon>
        <taxon>Methylobacteriaceae</taxon>
        <taxon>Methylobacterium</taxon>
    </lineage>
</organism>
<dbReference type="EMBL" id="LABX01000162">
    <property type="protein sequence ID" value="KMO30912.1"/>
    <property type="molecule type" value="Genomic_DNA"/>
</dbReference>
<dbReference type="AlphaFoldDB" id="A0A0J6SAZ0"/>
<dbReference type="InterPro" id="IPR046279">
    <property type="entry name" value="DUF6312"/>
</dbReference>